<evidence type="ECO:0000256" key="1">
    <source>
        <dbReference type="ARBA" id="ARBA00008482"/>
    </source>
</evidence>
<comment type="function">
    <text evidence="5">Component of the eukaryotic translation initiation factor 3 (eIF-3) complex, which is involved in protein synthesis of a specialized repertoire of mRNAs and, together with other initiation factors, stimulates binding of mRNA and methionyl-tRNAi to the 40S ribosome. The eIF-3 complex specifically targets and initiates translation of a subset of mRNAs involved in cell proliferation.</text>
</comment>
<dbReference type="GO" id="GO:0001732">
    <property type="term" value="P:formation of cytoplasmic translation initiation complex"/>
    <property type="evidence" value="ECO:0007669"/>
    <property type="project" value="UniProtKB-UniRule"/>
</dbReference>
<evidence type="ECO:0000256" key="6">
    <source>
        <dbReference type="SAM" id="MobiDB-lite"/>
    </source>
</evidence>
<accession>A0A4P9XZX7</accession>
<sequence length="417" mass="45605">MNASFVRVDTSPATQATEYATIVDRIQGDDASVWRAKVSENTEPSTLAALLVPTTGDLLASKASSQDIETAFNILLCLVAVADDKQEDVISALIKGIESPIEGKGRSALRLRLLSNLYNALDTASPLRRTAFMAIVTISTRTKHASLLLPQLSLLNARCVEWNCTPQEKTNIYLTIASSLQPTHPLEALSLEREILKGDGPKDTKLSSSILTKALSTRGFYDLEDLASFPAITSLKGEVIGQLLELFLSGDHSQYEAFVSKNASALDTLGYNKEEGLFKFRLLLLSSLGAQRLNEPIAYAEVARALGIQGEDEDEVEEWVINLIQAGLADARIHQLDSTVTLSRSTHRMFGQAQWQFLQERLTTWSSSLSSILTLITQTREKIEARPIQEAPQEEEAAAETLEVKEGQAEATPVSMA</sequence>
<dbReference type="OrthoDB" id="10267031at2759"/>
<dbReference type="GO" id="GO:0016282">
    <property type="term" value="C:eukaryotic 43S preinitiation complex"/>
    <property type="evidence" value="ECO:0007669"/>
    <property type="project" value="UniProtKB-UniRule"/>
</dbReference>
<name>A0A4P9XZX7_9FUNG</name>
<reference evidence="9" key="1">
    <citation type="journal article" date="2018" name="Nat. Microbiol.">
        <title>Leveraging single-cell genomics to expand the fungal tree of life.</title>
        <authorList>
            <person name="Ahrendt S.R."/>
            <person name="Quandt C.A."/>
            <person name="Ciobanu D."/>
            <person name="Clum A."/>
            <person name="Salamov A."/>
            <person name="Andreopoulos B."/>
            <person name="Cheng J.F."/>
            <person name="Woyke T."/>
            <person name="Pelin A."/>
            <person name="Henrissat B."/>
            <person name="Reynolds N.K."/>
            <person name="Benny G.L."/>
            <person name="Smith M.E."/>
            <person name="James T.Y."/>
            <person name="Grigoriev I.V."/>
        </authorList>
    </citation>
    <scope>NUCLEOTIDE SEQUENCE [LARGE SCALE GENOMIC DNA]</scope>
</reference>
<organism evidence="8 9">
    <name type="scientific">Piptocephalis cylindrospora</name>
    <dbReference type="NCBI Taxonomy" id="1907219"/>
    <lineage>
        <taxon>Eukaryota</taxon>
        <taxon>Fungi</taxon>
        <taxon>Fungi incertae sedis</taxon>
        <taxon>Zoopagomycota</taxon>
        <taxon>Zoopagomycotina</taxon>
        <taxon>Zoopagomycetes</taxon>
        <taxon>Zoopagales</taxon>
        <taxon>Piptocephalidaceae</taxon>
        <taxon>Piptocephalis</taxon>
    </lineage>
</organism>
<proteinExistence type="inferred from homology"/>
<comment type="similarity">
    <text evidence="5">Belongs to the eIF-3 subunit M family.</text>
</comment>
<dbReference type="Proteomes" id="UP000267251">
    <property type="component" value="Unassembled WGS sequence"/>
</dbReference>
<feature type="domain" description="PCI" evidence="7">
    <location>
        <begin position="177"/>
        <end position="347"/>
    </location>
</feature>
<dbReference type="GO" id="GO:0003743">
    <property type="term" value="F:translation initiation factor activity"/>
    <property type="evidence" value="ECO:0007669"/>
    <property type="project" value="UniProtKB-UniRule"/>
</dbReference>
<evidence type="ECO:0000313" key="8">
    <source>
        <dbReference type="EMBL" id="RKP12068.1"/>
    </source>
</evidence>
<keyword evidence="3 5" id="KW-0396">Initiation factor</keyword>
<dbReference type="PANTHER" id="PTHR15350:SF2">
    <property type="entry name" value="EUKARYOTIC TRANSLATION INITIATION FACTOR 3 SUBUNIT M"/>
    <property type="match status" value="1"/>
</dbReference>
<keyword evidence="2 5" id="KW-0963">Cytoplasm</keyword>
<comment type="subunit">
    <text evidence="5">Component of the eukaryotic translation initiation factor 3 (eIF-3) complex.</text>
</comment>
<protein>
    <recommendedName>
        <fullName evidence="5">Eukaryotic translation initiation factor 3 subunit M</fullName>
        <shortName evidence="5">eIF3m</shortName>
    </recommendedName>
</protein>
<dbReference type="GO" id="GO:0033290">
    <property type="term" value="C:eukaryotic 48S preinitiation complex"/>
    <property type="evidence" value="ECO:0007669"/>
    <property type="project" value="UniProtKB-UniRule"/>
</dbReference>
<dbReference type="HAMAP" id="MF_03012">
    <property type="entry name" value="eIF3m"/>
    <property type="match status" value="1"/>
</dbReference>
<comment type="similarity">
    <text evidence="1">Belongs to the CSN7/EIF3M family. CSN7 subfamily.</text>
</comment>
<dbReference type="Pfam" id="PF18005">
    <property type="entry name" value="eIF3m_C_helix"/>
    <property type="match status" value="1"/>
</dbReference>
<gene>
    <name evidence="8" type="ORF">BJ684DRAFT_17407</name>
</gene>
<dbReference type="GO" id="GO:0071541">
    <property type="term" value="C:eukaryotic translation initiation factor 3 complex, eIF3m"/>
    <property type="evidence" value="ECO:0007669"/>
    <property type="project" value="UniProtKB-UniRule"/>
</dbReference>
<keyword evidence="4 5" id="KW-0648">Protein biosynthesis</keyword>
<evidence type="ECO:0000259" key="7">
    <source>
        <dbReference type="PROSITE" id="PS50250"/>
    </source>
</evidence>
<evidence type="ECO:0000256" key="3">
    <source>
        <dbReference type="ARBA" id="ARBA00022540"/>
    </source>
</evidence>
<keyword evidence="9" id="KW-1185">Reference proteome</keyword>
<evidence type="ECO:0000256" key="5">
    <source>
        <dbReference type="HAMAP-Rule" id="MF_03012"/>
    </source>
</evidence>
<dbReference type="PANTHER" id="PTHR15350">
    <property type="entry name" value="COP9 SIGNALOSOME COMPLEX SUBUNIT 7/DENDRITIC CELL PROTEIN GA17"/>
    <property type="match status" value="1"/>
</dbReference>
<dbReference type="SMART" id="SM00088">
    <property type="entry name" value="PINT"/>
    <property type="match status" value="1"/>
</dbReference>
<dbReference type="AlphaFoldDB" id="A0A4P9XZX7"/>
<evidence type="ECO:0000313" key="9">
    <source>
        <dbReference type="Proteomes" id="UP000267251"/>
    </source>
</evidence>
<feature type="region of interest" description="Disordered" evidence="6">
    <location>
        <begin position="387"/>
        <end position="417"/>
    </location>
</feature>
<evidence type="ECO:0000256" key="4">
    <source>
        <dbReference type="ARBA" id="ARBA00022917"/>
    </source>
</evidence>
<dbReference type="EMBL" id="KZ988496">
    <property type="protein sequence ID" value="RKP12068.1"/>
    <property type="molecule type" value="Genomic_DNA"/>
</dbReference>
<dbReference type="Pfam" id="PF01399">
    <property type="entry name" value="PCI"/>
    <property type="match status" value="1"/>
</dbReference>
<evidence type="ECO:0000256" key="2">
    <source>
        <dbReference type="ARBA" id="ARBA00022490"/>
    </source>
</evidence>
<comment type="subcellular location">
    <subcellularLocation>
        <location evidence="5">Cytoplasm</location>
    </subcellularLocation>
</comment>
<dbReference type="InterPro" id="IPR040750">
    <property type="entry name" value="eIF3m_C_helix"/>
</dbReference>
<dbReference type="PROSITE" id="PS50250">
    <property type="entry name" value="PCI"/>
    <property type="match status" value="1"/>
</dbReference>
<dbReference type="InterPro" id="IPR027528">
    <property type="entry name" value="eIF3m"/>
</dbReference>
<dbReference type="InterPro" id="IPR000717">
    <property type="entry name" value="PCI_dom"/>
</dbReference>
<dbReference type="InterPro" id="IPR045237">
    <property type="entry name" value="COPS7/eIF3m"/>
</dbReference>